<evidence type="ECO:0000259" key="1">
    <source>
        <dbReference type="Pfam" id="PF21167"/>
    </source>
</evidence>
<comment type="caution">
    <text evidence="3">The sequence shown here is derived from an EMBL/GenBank/DDBJ whole genome shotgun (WGS) entry which is preliminary data.</text>
</comment>
<dbReference type="InterPro" id="IPR049283">
    <property type="entry name" value="DUF6851"/>
</dbReference>
<organism evidence="3 4">
    <name type="scientific">Candidatus Opimibacter skivensis</name>
    <dbReference type="NCBI Taxonomy" id="2982028"/>
    <lineage>
        <taxon>Bacteria</taxon>
        <taxon>Pseudomonadati</taxon>
        <taxon>Bacteroidota</taxon>
        <taxon>Saprospiria</taxon>
        <taxon>Saprospirales</taxon>
        <taxon>Saprospiraceae</taxon>
        <taxon>Candidatus Opimibacter</taxon>
    </lineage>
</organism>
<dbReference type="Pfam" id="PF22778">
    <property type="entry name" value="VCPO_2nd"/>
    <property type="match status" value="1"/>
</dbReference>
<protein>
    <submittedName>
        <fullName evidence="3">Vanadium-dependent haloperoxidase</fullName>
    </submittedName>
</protein>
<dbReference type="InterPro" id="IPR055161">
    <property type="entry name" value="NapH1-like_2nd"/>
</dbReference>
<evidence type="ECO:0000259" key="2">
    <source>
        <dbReference type="Pfam" id="PF22778"/>
    </source>
</evidence>
<dbReference type="AlphaFoldDB" id="A0A9D7SVN8"/>
<dbReference type="PANTHER" id="PTHR34599">
    <property type="entry name" value="PEROXIDASE-RELATED"/>
    <property type="match status" value="1"/>
</dbReference>
<dbReference type="EMBL" id="JADKGY010000006">
    <property type="protein sequence ID" value="MBK9982762.1"/>
    <property type="molecule type" value="Genomic_DNA"/>
</dbReference>
<accession>A0A9D7SVN8</accession>
<evidence type="ECO:0000313" key="3">
    <source>
        <dbReference type="EMBL" id="MBK9982762.1"/>
    </source>
</evidence>
<dbReference type="Gene3D" id="1.10.606.20">
    <property type="match status" value="1"/>
</dbReference>
<dbReference type="InterPro" id="IPR052559">
    <property type="entry name" value="V-haloperoxidase"/>
</dbReference>
<gene>
    <name evidence="3" type="ORF">IPP15_10115</name>
</gene>
<dbReference type="Proteomes" id="UP000808337">
    <property type="component" value="Unassembled WGS sequence"/>
</dbReference>
<dbReference type="InterPro" id="IPR036938">
    <property type="entry name" value="PAP2/HPO_sf"/>
</dbReference>
<feature type="domain" description="DUF6851" evidence="1">
    <location>
        <begin position="78"/>
        <end position="216"/>
    </location>
</feature>
<dbReference type="PANTHER" id="PTHR34599:SF2">
    <property type="entry name" value="TRAF-TYPE DOMAIN-CONTAINING PROTEIN"/>
    <property type="match status" value="1"/>
</dbReference>
<dbReference type="SUPFAM" id="SSF48317">
    <property type="entry name" value="Acid phosphatase/Vanadium-dependent haloperoxidase"/>
    <property type="match status" value="1"/>
</dbReference>
<feature type="domain" description="Vanadium-dependent haloperoxidase NapH1-like second helical-bundle" evidence="2">
    <location>
        <begin position="322"/>
        <end position="483"/>
    </location>
</feature>
<evidence type="ECO:0000313" key="4">
    <source>
        <dbReference type="Proteomes" id="UP000808337"/>
    </source>
</evidence>
<dbReference type="CDD" id="cd03398">
    <property type="entry name" value="PAP2_haloperoxidase"/>
    <property type="match status" value="1"/>
</dbReference>
<proteinExistence type="predicted"/>
<dbReference type="Pfam" id="PF21167">
    <property type="entry name" value="DUF6851"/>
    <property type="match status" value="1"/>
</dbReference>
<reference evidence="3 4" key="1">
    <citation type="submission" date="2020-10" db="EMBL/GenBank/DDBJ databases">
        <title>Connecting structure to function with the recovery of over 1000 high-quality activated sludge metagenome-assembled genomes encoding full-length rRNA genes using long-read sequencing.</title>
        <authorList>
            <person name="Singleton C.M."/>
            <person name="Petriglieri F."/>
            <person name="Kristensen J.M."/>
            <person name="Kirkegaard R.H."/>
            <person name="Michaelsen T.Y."/>
            <person name="Andersen M.H."/>
            <person name="Karst S.M."/>
            <person name="Dueholm M.S."/>
            <person name="Nielsen P.H."/>
            <person name="Albertsen M."/>
        </authorList>
    </citation>
    <scope>NUCLEOTIDE SEQUENCE [LARGE SCALE GENOMIC DNA]</scope>
    <source>
        <strain evidence="3">Ribe_18-Q3-R11-54_MAXAC.273</strain>
    </source>
</reference>
<sequence>MPGAKKVILLLLTGSVFFICCSPDHKSSLLAGKPSSEAELSGKNNYAYRWAELALKATGNDTERFKPRPTITSRYLGLVFVTIFDAWSRYDDHAIPVYLDNVDRRPSTEQTTRNKEIAISYAAFRALNEYYYSDTLIFRKFMSELGLDPDNHSLDPATPEGIGNLAAKAVILARRNDGSNQYGDEQGSDGTPFNDYTKYKPVNDPDKNIEINRWQPKYFADGQGGKVCPSCLTPFWLKVKPVALKSADQFRSPPPPTVGSEQMATEVKDVVEMQANLTNEQKALVEFMRDGPSSVQQAGHWLRFAQNVSVRDNHTLDQDVKLYFLTEVTAMDCFIACWDTKMTYDNARPYALVHYYFKDKMIKGWGGPDKGIIAMKGQDWRPYSPETFICPPFPAYVSGHSTVSGGCSEVLKLFTGDDHFGEEVKRMPGILTGEHIQSDSITLKFPTFTETAELAGISRVLGGYHIQVDNIEGLKLGRKVGHEVWGWYLEHVK</sequence>
<name>A0A9D7SVN8_9BACT</name>